<dbReference type="EMBL" id="LKKS01000042">
    <property type="protein sequence ID" value="KPM67266.1"/>
    <property type="molecule type" value="Genomic_DNA"/>
</dbReference>
<dbReference type="NCBIfam" id="NF046037">
    <property type="entry name" value="carphisopro"/>
    <property type="match status" value="1"/>
</dbReference>
<sequence length="79" mass="8207">MQELKKAIDDAGGVTAVALACGKTPRAVYKWLTAGCLPRTEYTGETSYAEKIAALAKANGKPLKAQRLLAATAPTKTAA</sequence>
<dbReference type="InterPro" id="IPR059216">
    <property type="entry name" value="LeuA_carph_isopro_dom"/>
</dbReference>
<dbReference type="InterPro" id="IPR010982">
    <property type="entry name" value="Lambda_DNA-bd_dom_sf"/>
</dbReference>
<dbReference type="PROSITE" id="PS51257">
    <property type="entry name" value="PROKAR_LIPOPROTEIN"/>
    <property type="match status" value="1"/>
</dbReference>
<organism evidence="1 2">
    <name type="scientific">Pseudomonas putida</name>
    <name type="common">Arthrobacter siderocapsulatus</name>
    <dbReference type="NCBI Taxonomy" id="303"/>
    <lineage>
        <taxon>Bacteria</taxon>
        <taxon>Pseudomonadati</taxon>
        <taxon>Pseudomonadota</taxon>
        <taxon>Gammaproteobacteria</taxon>
        <taxon>Pseudomonadales</taxon>
        <taxon>Pseudomonadaceae</taxon>
        <taxon>Pseudomonas</taxon>
    </lineage>
</organism>
<accession>A0A0P7DAA9</accession>
<dbReference type="Proteomes" id="UP000050437">
    <property type="component" value="Unassembled WGS sequence"/>
</dbReference>
<dbReference type="AlphaFoldDB" id="A0A0P7DAA9"/>
<evidence type="ECO:0000313" key="1">
    <source>
        <dbReference type="EMBL" id="KPM67266.1"/>
    </source>
</evidence>
<proteinExistence type="predicted"/>
<gene>
    <name evidence="1" type="ORF">HB13667_07460</name>
</gene>
<evidence type="ECO:0000313" key="2">
    <source>
        <dbReference type="Proteomes" id="UP000050437"/>
    </source>
</evidence>
<protein>
    <recommendedName>
        <fullName evidence="3">Regulatory protein</fullName>
    </recommendedName>
</protein>
<evidence type="ECO:0008006" key="3">
    <source>
        <dbReference type="Google" id="ProtNLM"/>
    </source>
</evidence>
<name>A0A0P7DAA9_PSEPU</name>
<dbReference type="Gene3D" id="1.10.260.40">
    <property type="entry name" value="lambda repressor-like DNA-binding domains"/>
    <property type="match status" value="1"/>
</dbReference>
<reference evidence="1 2" key="1">
    <citation type="submission" date="2015-10" db="EMBL/GenBank/DDBJ databases">
        <title>Pseudomonas putida clinical strains.</title>
        <authorList>
            <person name="Molina L."/>
            <person name="Udaondo Z."/>
        </authorList>
    </citation>
    <scope>NUCLEOTIDE SEQUENCE [LARGE SCALE GENOMIC DNA]</scope>
    <source>
        <strain evidence="1 2">HB13667</strain>
    </source>
</reference>
<dbReference type="GO" id="GO:0003677">
    <property type="term" value="F:DNA binding"/>
    <property type="evidence" value="ECO:0007669"/>
    <property type="project" value="InterPro"/>
</dbReference>
<dbReference type="RefSeq" id="WP_054572365.1">
    <property type="nucleotide sequence ID" value="NZ_LKKS01000042.1"/>
</dbReference>
<comment type="caution">
    <text evidence="1">The sequence shown here is derived from an EMBL/GenBank/DDBJ whole genome shotgun (WGS) entry which is preliminary data.</text>
</comment>